<evidence type="ECO:0000313" key="7">
    <source>
        <dbReference type="EMBL" id="TDR41589.1"/>
    </source>
</evidence>
<feature type="transmembrane region" description="Helical" evidence="6">
    <location>
        <begin position="368"/>
        <end position="387"/>
    </location>
</feature>
<reference evidence="7 8" key="1">
    <citation type="submission" date="2019-03" db="EMBL/GenBank/DDBJ databases">
        <title>Genomic Encyclopedia of Type Strains, Phase IV (KMG-IV): sequencing the most valuable type-strain genomes for metagenomic binning, comparative biology and taxonomic classification.</title>
        <authorList>
            <person name="Goeker M."/>
        </authorList>
    </citation>
    <scope>NUCLEOTIDE SEQUENCE [LARGE SCALE GENOMIC DNA]</scope>
    <source>
        <strain evidence="7 8">DSM 21667</strain>
    </source>
</reference>
<dbReference type="OrthoDB" id="5966585at2"/>
<proteinExistence type="predicted"/>
<keyword evidence="3 6" id="KW-0812">Transmembrane</keyword>
<organism evidence="7 8">
    <name type="scientific">Tahibacter aquaticus</name>
    <dbReference type="NCBI Taxonomy" id="520092"/>
    <lineage>
        <taxon>Bacteria</taxon>
        <taxon>Pseudomonadati</taxon>
        <taxon>Pseudomonadota</taxon>
        <taxon>Gammaproteobacteria</taxon>
        <taxon>Lysobacterales</taxon>
        <taxon>Rhodanobacteraceae</taxon>
        <taxon>Tahibacter</taxon>
    </lineage>
</organism>
<comment type="caution">
    <text evidence="7">The sequence shown here is derived from an EMBL/GenBank/DDBJ whole genome shotgun (WGS) entry which is preliminary data.</text>
</comment>
<dbReference type="InterPro" id="IPR036259">
    <property type="entry name" value="MFS_trans_sf"/>
</dbReference>
<name>A0A4R6YT77_9GAMM</name>
<dbReference type="Proteomes" id="UP000295293">
    <property type="component" value="Unassembled WGS sequence"/>
</dbReference>
<dbReference type="SUPFAM" id="SSF103473">
    <property type="entry name" value="MFS general substrate transporter"/>
    <property type="match status" value="1"/>
</dbReference>
<dbReference type="InterPro" id="IPR052983">
    <property type="entry name" value="MFS_Riboflavin_Transporter"/>
</dbReference>
<dbReference type="EMBL" id="SNZH01000010">
    <property type="protein sequence ID" value="TDR41589.1"/>
    <property type="molecule type" value="Genomic_DNA"/>
</dbReference>
<sequence>MSHPRWTVAWILGAGQCVYWGILYYAFSVLLVPVRNELGTSDAAVAGALSAGLAVNAVLATAVGRWLDRGGGVAMLRGGALAGAGLLLAWSWVENLAGLYAVWMGLGACMALVLYETAFALITRAYGDPAARLRALASVTVMGGLASTLFLPLVGAGVAHLGWRLTLRLLVVAWLITTLWLERAALPGLYASDRSTRPALSSTPTIGQVDRRLLWWTGAPFVTATFAAMALTTLVVPSLVARGHPIEQAAWVLAALGVMQLPGRLWLLRRGSRPLSPRSLLVAPMALQVLGLALLGTAGSLAGAFSGVAIFGIGAGLHTLARPWIVPLIFGIEAAGRTNGVIARAQGFARAAGPFAVAAASGWVGSNAVFLVLSLALLTCCPLAYALSRHPSLSAHSAA</sequence>
<feature type="transmembrane region" description="Helical" evidence="6">
    <location>
        <begin position="74"/>
        <end position="93"/>
    </location>
</feature>
<keyword evidence="2" id="KW-0813">Transport</keyword>
<feature type="transmembrane region" description="Helical" evidence="6">
    <location>
        <begin position="169"/>
        <end position="192"/>
    </location>
</feature>
<dbReference type="Gene3D" id="1.20.1250.20">
    <property type="entry name" value="MFS general substrate transporter like domains"/>
    <property type="match status" value="2"/>
</dbReference>
<evidence type="ECO:0000256" key="2">
    <source>
        <dbReference type="ARBA" id="ARBA00022448"/>
    </source>
</evidence>
<feature type="transmembrane region" description="Helical" evidence="6">
    <location>
        <begin position="213"/>
        <end position="236"/>
    </location>
</feature>
<feature type="transmembrane region" description="Helical" evidence="6">
    <location>
        <begin position="99"/>
        <end position="123"/>
    </location>
</feature>
<protein>
    <submittedName>
        <fullName evidence="7">Na+/melibiose symporter-like transporter</fullName>
    </submittedName>
</protein>
<dbReference type="AlphaFoldDB" id="A0A4R6YT77"/>
<dbReference type="PANTHER" id="PTHR43385:SF1">
    <property type="entry name" value="RIBOFLAVIN TRANSPORTER RIBJ"/>
    <property type="match status" value="1"/>
</dbReference>
<keyword evidence="4 6" id="KW-1133">Transmembrane helix</keyword>
<feature type="transmembrane region" description="Helical" evidence="6">
    <location>
        <begin position="43"/>
        <end position="67"/>
    </location>
</feature>
<dbReference type="PANTHER" id="PTHR43385">
    <property type="entry name" value="RIBOFLAVIN TRANSPORTER RIBJ"/>
    <property type="match status" value="1"/>
</dbReference>
<keyword evidence="8" id="KW-1185">Reference proteome</keyword>
<evidence type="ECO:0000256" key="5">
    <source>
        <dbReference type="ARBA" id="ARBA00023136"/>
    </source>
</evidence>
<evidence type="ECO:0000256" key="3">
    <source>
        <dbReference type="ARBA" id="ARBA00022692"/>
    </source>
</evidence>
<evidence type="ECO:0000256" key="1">
    <source>
        <dbReference type="ARBA" id="ARBA00004141"/>
    </source>
</evidence>
<keyword evidence="5 6" id="KW-0472">Membrane</keyword>
<evidence type="ECO:0000256" key="4">
    <source>
        <dbReference type="ARBA" id="ARBA00022989"/>
    </source>
</evidence>
<evidence type="ECO:0000256" key="6">
    <source>
        <dbReference type="SAM" id="Phobius"/>
    </source>
</evidence>
<dbReference type="Pfam" id="PF07690">
    <property type="entry name" value="MFS_1"/>
    <property type="match status" value="1"/>
</dbReference>
<dbReference type="GO" id="GO:0022857">
    <property type="term" value="F:transmembrane transporter activity"/>
    <property type="evidence" value="ECO:0007669"/>
    <property type="project" value="InterPro"/>
</dbReference>
<gene>
    <name evidence="7" type="ORF">DFR29_11071</name>
</gene>
<feature type="transmembrane region" description="Helical" evidence="6">
    <location>
        <begin position="248"/>
        <end position="268"/>
    </location>
</feature>
<accession>A0A4R6YT77</accession>
<feature type="transmembrane region" description="Helical" evidence="6">
    <location>
        <begin position="135"/>
        <end position="163"/>
    </location>
</feature>
<feature type="transmembrane region" description="Helical" evidence="6">
    <location>
        <begin position="280"/>
        <end position="313"/>
    </location>
</feature>
<feature type="transmembrane region" description="Helical" evidence="6">
    <location>
        <begin position="7"/>
        <end position="31"/>
    </location>
</feature>
<evidence type="ECO:0000313" key="8">
    <source>
        <dbReference type="Proteomes" id="UP000295293"/>
    </source>
</evidence>
<comment type="subcellular location">
    <subcellularLocation>
        <location evidence="1">Membrane</location>
        <topology evidence="1">Multi-pass membrane protein</topology>
    </subcellularLocation>
</comment>
<dbReference type="GO" id="GO:0016020">
    <property type="term" value="C:membrane"/>
    <property type="evidence" value="ECO:0007669"/>
    <property type="project" value="UniProtKB-SubCell"/>
</dbReference>
<dbReference type="InterPro" id="IPR011701">
    <property type="entry name" value="MFS"/>
</dbReference>